<proteinExistence type="predicted"/>
<name>R2SRU0_9ENTE</name>
<dbReference type="PATRIC" id="fig|1158607.3.peg.1475"/>
<sequence length="107" mass="12092">MDQKKWETVLANYSAEKEFIEDGYYRVRMVEEGYQMAYLVPGLCGETLIHPEITIEVVDGQAVPSRLMDLETTPTTRLSVKDGDQEQIEAQAEALLDKFLAAKNLGH</sequence>
<accession>R2SRU0</accession>
<dbReference type="Proteomes" id="UP000013782">
    <property type="component" value="Unassembled WGS sequence"/>
</dbReference>
<dbReference type="OrthoDB" id="2223244at2"/>
<dbReference type="RefSeq" id="WP_010756513.1">
    <property type="nucleotide sequence ID" value="NZ_ASWD01000002.1"/>
</dbReference>
<reference evidence="1 2" key="1">
    <citation type="submission" date="2013-02" db="EMBL/GenBank/DDBJ databases">
        <title>The Genome Sequence of Enterococcus pallens BAA-351.</title>
        <authorList>
            <consortium name="The Broad Institute Genome Sequencing Platform"/>
            <consortium name="The Broad Institute Genome Sequencing Center for Infectious Disease"/>
            <person name="Earl A.M."/>
            <person name="Gilmore M.S."/>
            <person name="Lebreton F."/>
            <person name="Walker B."/>
            <person name="Young S.K."/>
            <person name="Zeng Q."/>
            <person name="Gargeya S."/>
            <person name="Fitzgerald M."/>
            <person name="Haas B."/>
            <person name="Abouelleil A."/>
            <person name="Alvarado L."/>
            <person name="Arachchi H.M."/>
            <person name="Berlin A.M."/>
            <person name="Chapman S.B."/>
            <person name="Dewar J."/>
            <person name="Goldberg J."/>
            <person name="Griggs A."/>
            <person name="Gujja S."/>
            <person name="Hansen M."/>
            <person name="Howarth C."/>
            <person name="Imamovic A."/>
            <person name="Larimer J."/>
            <person name="McCowan C."/>
            <person name="Murphy C."/>
            <person name="Neiman D."/>
            <person name="Pearson M."/>
            <person name="Priest M."/>
            <person name="Roberts A."/>
            <person name="Saif S."/>
            <person name="Shea T."/>
            <person name="Sisk P."/>
            <person name="Sykes S."/>
            <person name="Wortman J."/>
            <person name="Nusbaum C."/>
            <person name="Birren B."/>
        </authorList>
    </citation>
    <scope>NUCLEOTIDE SEQUENCE [LARGE SCALE GENOMIC DNA]</scope>
    <source>
        <strain evidence="1 2">ATCC BAA-351</strain>
    </source>
</reference>
<dbReference type="HOGENOM" id="CLU_174716_0_0_9"/>
<evidence type="ECO:0000313" key="1">
    <source>
        <dbReference type="EMBL" id="EOH95526.1"/>
    </source>
</evidence>
<evidence type="ECO:0000313" key="2">
    <source>
        <dbReference type="Proteomes" id="UP000013782"/>
    </source>
</evidence>
<comment type="caution">
    <text evidence="1">The sequence shown here is derived from an EMBL/GenBank/DDBJ whole genome shotgun (WGS) entry which is preliminary data.</text>
</comment>
<keyword evidence="2" id="KW-1185">Reference proteome</keyword>
<organism evidence="1 2">
    <name type="scientific">Enterococcus pallens ATCC BAA-351</name>
    <dbReference type="NCBI Taxonomy" id="1158607"/>
    <lineage>
        <taxon>Bacteria</taxon>
        <taxon>Bacillati</taxon>
        <taxon>Bacillota</taxon>
        <taxon>Bacilli</taxon>
        <taxon>Lactobacillales</taxon>
        <taxon>Enterococcaceae</taxon>
        <taxon>Enterococcus</taxon>
    </lineage>
</organism>
<dbReference type="STRING" id="160454.RV10_GL001260"/>
<dbReference type="AlphaFoldDB" id="R2SRU0"/>
<dbReference type="eggNOG" id="ENOG5032EAS">
    <property type="taxonomic scope" value="Bacteria"/>
</dbReference>
<dbReference type="EMBL" id="AJAQ01000011">
    <property type="protein sequence ID" value="EOH95526.1"/>
    <property type="molecule type" value="Genomic_DNA"/>
</dbReference>
<gene>
    <name evidence="1" type="ORF">UAU_01488</name>
</gene>
<protein>
    <submittedName>
        <fullName evidence="1">Uncharacterized protein</fullName>
    </submittedName>
</protein>